<accession>A0ABY4M5E2</accession>
<gene>
    <name evidence="1" type="ORF">K9S39_15080</name>
</gene>
<reference evidence="1" key="1">
    <citation type="submission" date="2021-10" db="EMBL/GenBank/DDBJ databases">
        <title>Streptomyces nigrumlapis sp.nov.,an antimicrobial producing actinobacterium isolated from Black Gobi rocks.</title>
        <authorList>
            <person name="Wen Y."/>
            <person name="Zhang W."/>
            <person name="Liu X.G."/>
        </authorList>
    </citation>
    <scope>NUCLEOTIDE SEQUENCE</scope>
    <source>
        <strain evidence="1">ST13-2-2</strain>
    </source>
</reference>
<proteinExistence type="predicted"/>
<sequence length="103" mass="11143">MTDAMHSEAARLGMAAALIEEARRVLDGKVWTSGELHLLAEDLTDTLAGVHGVAEKWRPRSVPAGSGAVFHVPLGEPVQPCRFPCAICRRAGRRPVGESPYRQ</sequence>
<dbReference type="Proteomes" id="UP000830115">
    <property type="component" value="Chromosome"/>
</dbReference>
<protein>
    <submittedName>
        <fullName evidence="1">Uncharacterized protein</fullName>
    </submittedName>
</protein>
<organism evidence="1 2">
    <name type="scientific">Streptomyces halobius</name>
    <dbReference type="NCBI Taxonomy" id="2879846"/>
    <lineage>
        <taxon>Bacteria</taxon>
        <taxon>Bacillati</taxon>
        <taxon>Actinomycetota</taxon>
        <taxon>Actinomycetes</taxon>
        <taxon>Kitasatosporales</taxon>
        <taxon>Streptomycetaceae</taxon>
        <taxon>Streptomyces</taxon>
    </lineage>
</organism>
<evidence type="ECO:0000313" key="1">
    <source>
        <dbReference type="EMBL" id="UQA92982.1"/>
    </source>
</evidence>
<keyword evidence="2" id="KW-1185">Reference proteome</keyword>
<name>A0ABY4M5E2_9ACTN</name>
<dbReference type="EMBL" id="CP086322">
    <property type="protein sequence ID" value="UQA92982.1"/>
    <property type="molecule type" value="Genomic_DNA"/>
</dbReference>
<evidence type="ECO:0000313" key="2">
    <source>
        <dbReference type="Proteomes" id="UP000830115"/>
    </source>
</evidence>
<dbReference type="RefSeq" id="WP_248863836.1">
    <property type="nucleotide sequence ID" value="NZ_CP086322.1"/>
</dbReference>